<dbReference type="AlphaFoldDB" id="A0A1I8PN23"/>
<sequence length="233" mass="24908">MKLLAISIIVAVSLTNVDYTTGHGMMLSPPGRSSRWRYDSSAIPNYNDNANYCGGFSVHHGQNGGKCGLCGDNYADPTPRENELGGKYGGSGVIVQTFENTYTAVIGFQITANHMGHLTYSLCNLDEFKSESEECFAKYPLKFADGSDKFYVGKTLGRVETTVVLPPGVSCNHCVLRGTYTAGNNWGICEDGTGAMGCGIQETFKSCADVRVVAPGAKRANVEDSLDMAVPDA</sequence>
<proteinExistence type="predicted"/>
<dbReference type="STRING" id="35570.A0A1I8PN23"/>
<evidence type="ECO:0000256" key="1">
    <source>
        <dbReference type="SAM" id="SignalP"/>
    </source>
</evidence>
<feature type="domain" description="Chitin-binding type-4" evidence="2">
    <location>
        <begin position="23"/>
        <end position="210"/>
    </location>
</feature>
<feature type="signal peptide" evidence="1">
    <location>
        <begin position="1"/>
        <end position="22"/>
    </location>
</feature>
<gene>
    <name evidence="3" type="primary">106088287</name>
</gene>
<protein>
    <recommendedName>
        <fullName evidence="2">Chitin-binding type-4 domain-containing protein</fullName>
    </recommendedName>
</protein>
<dbReference type="KEGG" id="scac:106088287"/>
<dbReference type="InterPro" id="IPR004302">
    <property type="entry name" value="Cellulose/chitin-bd_N"/>
</dbReference>
<evidence type="ECO:0000259" key="2">
    <source>
        <dbReference type="Pfam" id="PF03067"/>
    </source>
</evidence>
<dbReference type="EnsemblMetazoa" id="SCAU009553-RA">
    <property type="protein sequence ID" value="SCAU009553-PA"/>
    <property type="gene ID" value="SCAU009553"/>
</dbReference>
<name>A0A1I8PN23_STOCA</name>
<keyword evidence="1" id="KW-0732">Signal</keyword>
<evidence type="ECO:0000313" key="3">
    <source>
        <dbReference type="EnsemblMetazoa" id="SCAU009553-PA"/>
    </source>
</evidence>
<accession>A0A1I8PN23</accession>
<keyword evidence="4" id="KW-1185">Reference proteome</keyword>
<dbReference type="OrthoDB" id="64893at2759"/>
<reference evidence="3" key="1">
    <citation type="submission" date="2020-05" db="UniProtKB">
        <authorList>
            <consortium name="EnsemblMetazoa"/>
        </authorList>
    </citation>
    <scope>IDENTIFICATION</scope>
    <source>
        <strain evidence="3">USDA</strain>
    </source>
</reference>
<organism evidence="3 4">
    <name type="scientific">Stomoxys calcitrans</name>
    <name type="common">Stable fly</name>
    <name type="synonym">Conops calcitrans</name>
    <dbReference type="NCBI Taxonomy" id="35570"/>
    <lineage>
        <taxon>Eukaryota</taxon>
        <taxon>Metazoa</taxon>
        <taxon>Ecdysozoa</taxon>
        <taxon>Arthropoda</taxon>
        <taxon>Hexapoda</taxon>
        <taxon>Insecta</taxon>
        <taxon>Pterygota</taxon>
        <taxon>Neoptera</taxon>
        <taxon>Endopterygota</taxon>
        <taxon>Diptera</taxon>
        <taxon>Brachycera</taxon>
        <taxon>Muscomorpha</taxon>
        <taxon>Muscoidea</taxon>
        <taxon>Muscidae</taxon>
        <taxon>Stomoxys</taxon>
    </lineage>
</organism>
<dbReference type="Pfam" id="PF03067">
    <property type="entry name" value="LPMO_10"/>
    <property type="match status" value="1"/>
</dbReference>
<feature type="chain" id="PRO_5009327047" description="Chitin-binding type-4 domain-containing protein" evidence="1">
    <location>
        <begin position="23"/>
        <end position="233"/>
    </location>
</feature>
<dbReference type="VEuPathDB" id="VectorBase:SCAU009553"/>
<dbReference type="Proteomes" id="UP000095300">
    <property type="component" value="Unassembled WGS sequence"/>
</dbReference>
<evidence type="ECO:0000313" key="4">
    <source>
        <dbReference type="Proteomes" id="UP000095300"/>
    </source>
</evidence>